<dbReference type="Pfam" id="PF13419">
    <property type="entry name" value="HAD_2"/>
    <property type="match status" value="1"/>
</dbReference>
<dbReference type="InterPro" id="IPR050155">
    <property type="entry name" value="HAD-like_hydrolase_sf"/>
</dbReference>
<dbReference type="AlphaFoldDB" id="A0A0M3UFX0"/>
<gene>
    <name evidence="1" type="ORF">AOC05_06540</name>
</gene>
<dbReference type="SFLD" id="SFLDG01129">
    <property type="entry name" value="C1.5:_HAD__Beta-PGM__Phosphata"/>
    <property type="match status" value="1"/>
</dbReference>
<dbReference type="SUPFAM" id="SSF56784">
    <property type="entry name" value="HAD-like"/>
    <property type="match status" value="1"/>
</dbReference>
<protein>
    <recommendedName>
        <fullName evidence="3">Haloacid dehalogenase</fullName>
    </recommendedName>
</protein>
<reference evidence="2" key="1">
    <citation type="submission" date="2015-09" db="EMBL/GenBank/DDBJ databases">
        <title>Complete genome of Arthrobacter alpinus strain R3.8.</title>
        <authorList>
            <person name="See-Too W.S."/>
            <person name="Chan K.G."/>
        </authorList>
    </citation>
    <scope>NUCLEOTIDE SEQUENCE [LARGE SCALE GENOMIC DNA]</scope>
    <source>
        <strain evidence="2">R3.8</strain>
    </source>
</reference>
<dbReference type="Gene3D" id="3.40.50.1000">
    <property type="entry name" value="HAD superfamily/HAD-like"/>
    <property type="match status" value="1"/>
</dbReference>
<dbReference type="InterPro" id="IPR023214">
    <property type="entry name" value="HAD_sf"/>
</dbReference>
<evidence type="ECO:0000313" key="1">
    <source>
        <dbReference type="EMBL" id="ALE92065.1"/>
    </source>
</evidence>
<dbReference type="InterPro" id="IPR041492">
    <property type="entry name" value="HAD_2"/>
</dbReference>
<evidence type="ECO:0000313" key="2">
    <source>
        <dbReference type="Proteomes" id="UP000062833"/>
    </source>
</evidence>
<dbReference type="OrthoDB" id="9776368at2"/>
<dbReference type="RefSeq" id="WP_062006540.1">
    <property type="nucleotide sequence ID" value="NZ_CP012677.1"/>
</dbReference>
<sequence length="251" mass="25342">MDVTIAAPPIAHDGSLKAVLFDLDGTLVDPAGGITGGIEHALQVMGLPVPGADVLNAMIGPKLADSLVSHAGICVDQVPEVIAVYRDWYGNTGIGMSVLYPGIKELLARLRAAGVPLAVATQKPEPLAKTLLAHHGIAEYFEVICGSNADETLMPGEPGYRKGKAEIIAAALVALSVPAGSAIMVGDRHQDVNGARANGLDCIGVTWGFAPEGELEAAGVAAVVQSTTELAAILPNVAGAGTGPGAVHGAL</sequence>
<dbReference type="GO" id="GO:0004713">
    <property type="term" value="F:protein tyrosine kinase activity"/>
    <property type="evidence" value="ECO:0007669"/>
    <property type="project" value="TreeGrafter"/>
</dbReference>
<dbReference type="PANTHER" id="PTHR43434">
    <property type="entry name" value="PHOSPHOGLYCOLATE PHOSPHATASE"/>
    <property type="match status" value="1"/>
</dbReference>
<dbReference type="GO" id="GO:0005829">
    <property type="term" value="C:cytosol"/>
    <property type="evidence" value="ECO:0007669"/>
    <property type="project" value="TreeGrafter"/>
</dbReference>
<dbReference type="PATRIC" id="fig|656366.3.peg.1402"/>
<dbReference type="KEGG" id="aaq:AOC05_06540"/>
<dbReference type="PANTHER" id="PTHR43434:SF20">
    <property type="entry name" value="5'-NUCLEOTIDASE"/>
    <property type="match status" value="1"/>
</dbReference>
<proteinExistence type="predicted"/>
<organism evidence="1 2">
    <name type="scientific">Arthrobacter alpinus</name>
    <dbReference type="NCBI Taxonomy" id="656366"/>
    <lineage>
        <taxon>Bacteria</taxon>
        <taxon>Bacillati</taxon>
        <taxon>Actinomycetota</taxon>
        <taxon>Actinomycetes</taxon>
        <taxon>Micrococcales</taxon>
        <taxon>Micrococcaceae</taxon>
        <taxon>Arthrobacter</taxon>
    </lineage>
</organism>
<dbReference type="InterPro" id="IPR023198">
    <property type="entry name" value="PGP-like_dom2"/>
</dbReference>
<dbReference type="EMBL" id="CP012677">
    <property type="protein sequence ID" value="ALE92065.1"/>
    <property type="molecule type" value="Genomic_DNA"/>
</dbReference>
<evidence type="ECO:0008006" key="3">
    <source>
        <dbReference type="Google" id="ProtNLM"/>
    </source>
</evidence>
<dbReference type="Proteomes" id="UP000062833">
    <property type="component" value="Chromosome"/>
</dbReference>
<accession>A0A0M3UFX0</accession>
<dbReference type="InterPro" id="IPR036412">
    <property type="entry name" value="HAD-like_sf"/>
</dbReference>
<keyword evidence="2" id="KW-1185">Reference proteome</keyword>
<name>A0A0M3UFX0_9MICC</name>
<dbReference type="SFLD" id="SFLDS00003">
    <property type="entry name" value="Haloacid_Dehalogenase"/>
    <property type="match status" value="1"/>
</dbReference>
<dbReference type="Gene3D" id="1.10.150.240">
    <property type="entry name" value="Putative phosphatase, domain 2"/>
    <property type="match status" value="1"/>
</dbReference>